<gene>
    <name evidence="4" type="ORF">BC792_11216</name>
</gene>
<keyword evidence="4" id="KW-0645">Protease</keyword>
<organism evidence="4 5">
    <name type="scientific">Sphingobacterium allocomposti</name>
    <dbReference type="NCBI Taxonomy" id="415956"/>
    <lineage>
        <taxon>Bacteria</taxon>
        <taxon>Pseudomonadati</taxon>
        <taxon>Bacteroidota</taxon>
        <taxon>Sphingobacteriia</taxon>
        <taxon>Sphingobacteriales</taxon>
        <taxon>Sphingobacteriaceae</taxon>
        <taxon>Sphingobacterium</taxon>
    </lineage>
</organism>
<dbReference type="PANTHER" id="PTHR30023">
    <property type="entry name" value="D-ALANYL-D-ALANINE CARBOXYPEPTIDASE"/>
    <property type="match status" value="1"/>
</dbReference>
<evidence type="ECO:0000256" key="3">
    <source>
        <dbReference type="SAM" id="SignalP"/>
    </source>
</evidence>
<comment type="caution">
    <text evidence="4">The sequence shown here is derived from an EMBL/GenBank/DDBJ whole genome shotgun (WGS) entry which is preliminary data.</text>
</comment>
<name>A0A5S5DE75_9SPHI</name>
<keyword evidence="5" id="KW-1185">Reference proteome</keyword>
<sequence>MKRILALFVLSVAPYILQAQPVDMTPLKREFELSPVLAKHFYGFCLYDLDSNRFLLGINEGKYFTPASNTKTFTLFAALKYLGDSIPGLHYVERGDSLIFWGTGDPTFLHSKLESGKVFQFLKQSNKKLFYSTESQSDEPFYRKGWSIEDYQEYYQPEVRTFPIYGNVVTFKERGGSLAVTPSYFEEFIKTSDNGNAEAFTLTRAFDTNTFFKSRAVPPRGYVNEKPFKNDVALFIRLLRDTLKKEIQTISYGKPSTYSTVYSNDTRTVLREMMLPSDNFLAEQLHMMIALQRYGKFSTAQLRKEMDAAYFSSFTDPIVLEDASGLSTYNKVSPRSMVELLLLLKGMVATVEELRHFFPAGGVDGTLKRAYSLNNGEPFVWAKTGTISSVHNQSGFIKTRSGKNLAFSFLNTNFLGSERPIRQEMVRIITFIREHY</sequence>
<evidence type="ECO:0000256" key="2">
    <source>
        <dbReference type="ARBA" id="ARBA00022801"/>
    </source>
</evidence>
<dbReference type="InterPro" id="IPR000667">
    <property type="entry name" value="Peptidase_S13"/>
</dbReference>
<dbReference type="Gene3D" id="3.40.710.10">
    <property type="entry name" value="DD-peptidase/beta-lactamase superfamily"/>
    <property type="match status" value="2"/>
</dbReference>
<protein>
    <submittedName>
        <fullName evidence="4">D-alanyl-D-alanine carboxypeptidase/D-alanyl-D-alanine-endopeptidase (Penicillin-binding protein 4)</fullName>
    </submittedName>
</protein>
<dbReference type="GO" id="GO:0000270">
    <property type="term" value="P:peptidoglycan metabolic process"/>
    <property type="evidence" value="ECO:0007669"/>
    <property type="project" value="TreeGrafter"/>
</dbReference>
<dbReference type="PRINTS" id="PR00922">
    <property type="entry name" value="DADACBPTASE3"/>
</dbReference>
<keyword evidence="4" id="KW-0121">Carboxypeptidase</keyword>
<dbReference type="Proteomes" id="UP000325105">
    <property type="component" value="Unassembled WGS sequence"/>
</dbReference>
<dbReference type="RefSeq" id="WP_148908850.1">
    <property type="nucleotide sequence ID" value="NZ_VNHX01000012.1"/>
</dbReference>
<dbReference type="PANTHER" id="PTHR30023:SF0">
    <property type="entry name" value="PENICILLIN-SENSITIVE CARBOXYPEPTIDASE A"/>
    <property type="match status" value="1"/>
</dbReference>
<keyword evidence="3" id="KW-0732">Signal</keyword>
<evidence type="ECO:0000313" key="5">
    <source>
        <dbReference type="Proteomes" id="UP000325105"/>
    </source>
</evidence>
<feature type="signal peptide" evidence="3">
    <location>
        <begin position="1"/>
        <end position="19"/>
    </location>
</feature>
<evidence type="ECO:0000313" key="4">
    <source>
        <dbReference type="EMBL" id="TYP94353.1"/>
    </source>
</evidence>
<dbReference type="SUPFAM" id="SSF56601">
    <property type="entry name" value="beta-lactamase/transpeptidase-like"/>
    <property type="match status" value="1"/>
</dbReference>
<dbReference type="EMBL" id="VNHX01000012">
    <property type="protein sequence ID" value="TYP94353.1"/>
    <property type="molecule type" value="Genomic_DNA"/>
</dbReference>
<reference evidence="4 5" key="1">
    <citation type="submission" date="2019-07" db="EMBL/GenBank/DDBJ databases">
        <title>Genomic Encyclopedia of Archaeal and Bacterial Type Strains, Phase II (KMG-II): from individual species to whole genera.</title>
        <authorList>
            <person name="Goeker M."/>
        </authorList>
    </citation>
    <scope>NUCLEOTIDE SEQUENCE [LARGE SCALE GENOMIC DNA]</scope>
    <source>
        <strain evidence="4 5">DSM 18850</strain>
    </source>
</reference>
<accession>A0A5S5DE75</accession>
<feature type="chain" id="PRO_5024371860" evidence="3">
    <location>
        <begin position="20"/>
        <end position="436"/>
    </location>
</feature>
<dbReference type="AlphaFoldDB" id="A0A5S5DE75"/>
<dbReference type="GO" id="GO:0006508">
    <property type="term" value="P:proteolysis"/>
    <property type="evidence" value="ECO:0007669"/>
    <property type="project" value="InterPro"/>
</dbReference>
<proteinExistence type="inferred from homology"/>
<dbReference type="OrthoDB" id="9802627at2"/>
<dbReference type="GO" id="GO:0004185">
    <property type="term" value="F:serine-type carboxypeptidase activity"/>
    <property type="evidence" value="ECO:0007669"/>
    <property type="project" value="InterPro"/>
</dbReference>
<keyword evidence="2" id="KW-0378">Hydrolase</keyword>
<dbReference type="InterPro" id="IPR012338">
    <property type="entry name" value="Beta-lactam/transpept-like"/>
</dbReference>
<comment type="similarity">
    <text evidence="1">Belongs to the peptidase S13 family.</text>
</comment>
<evidence type="ECO:0000256" key="1">
    <source>
        <dbReference type="ARBA" id="ARBA00006096"/>
    </source>
</evidence>
<dbReference type="Pfam" id="PF02113">
    <property type="entry name" value="Peptidase_S13"/>
    <property type="match status" value="1"/>
</dbReference>